<keyword evidence="1" id="KW-0812">Transmembrane</keyword>
<dbReference type="EMBL" id="PKPZ01000054">
    <property type="protein sequence ID" value="RPB31622.1"/>
    <property type="molecule type" value="Genomic_DNA"/>
</dbReference>
<dbReference type="Proteomes" id="UP000283878">
    <property type="component" value="Unassembled WGS sequence"/>
</dbReference>
<proteinExistence type="predicted"/>
<evidence type="ECO:0008006" key="4">
    <source>
        <dbReference type="Google" id="ProtNLM"/>
    </source>
</evidence>
<evidence type="ECO:0000313" key="3">
    <source>
        <dbReference type="Proteomes" id="UP000283878"/>
    </source>
</evidence>
<gene>
    <name evidence="2" type="ORF">CYQ91_24320</name>
</gene>
<dbReference type="AlphaFoldDB" id="A0AAX1XFL0"/>
<reference evidence="2 3" key="1">
    <citation type="journal article" date="2018" name="AMB Express">
        <title>Occurrence and significance of pathogenicity and fitness islands in environmental vibrios.</title>
        <authorList>
            <person name="Klein S."/>
            <person name="Pipes S."/>
            <person name="Lovell C.R."/>
        </authorList>
    </citation>
    <scope>NUCLEOTIDE SEQUENCE [LARGE SCALE GENOMIC DNA]</scope>
    <source>
        <strain evidence="2 3">JBS-8-11-1</strain>
    </source>
</reference>
<dbReference type="RefSeq" id="WP_124009263.1">
    <property type="nucleotide sequence ID" value="NZ_PKPZ01000054.1"/>
</dbReference>
<feature type="transmembrane region" description="Helical" evidence="1">
    <location>
        <begin position="7"/>
        <end position="27"/>
    </location>
</feature>
<accession>A0AAX1XFL0</accession>
<organism evidence="2 3">
    <name type="scientific">Vibrio diabolicus</name>
    <dbReference type="NCBI Taxonomy" id="50719"/>
    <lineage>
        <taxon>Bacteria</taxon>
        <taxon>Pseudomonadati</taxon>
        <taxon>Pseudomonadota</taxon>
        <taxon>Gammaproteobacteria</taxon>
        <taxon>Vibrionales</taxon>
        <taxon>Vibrionaceae</taxon>
        <taxon>Vibrio</taxon>
        <taxon>Vibrio diabolicus subgroup</taxon>
    </lineage>
</organism>
<feature type="transmembrane region" description="Helical" evidence="1">
    <location>
        <begin position="113"/>
        <end position="133"/>
    </location>
</feature>
<name>A0AAX1XFL0_9VIBR</name>
<sequence>MKILSNFFDLVNSFFATLGVLVAIQSLKLRKSEVFPECESEVSDSLEQLMSKYNEEFRETELGKEIIASEYEFLSGKYNKEHALNRLLLTNGQSIIKIGLSDVLSSLYARTHVAIFLFVFLPFIFSIVIGNIWNENASEVLLVGLILSLILLLLPWGIYKSNDVDANLVFSVVSFGKIDSISCYVRRNEIGTCDFTYHFHLRRFGIPFVFSKKYADRTVKEGVIEYHLLVKHCSSKRFGYMKNDLAEKTVFNTIFTDLRFGWLRMVLVIFDTLKRIAMWFTFKNG</sequence>
<comment type="caution">
    <text evidence="2">The sequence shown here is derived from an EMBL/GenBank/DDBJ whole genome shotgun (WGS) entry which is preliminary data.</text>
</comment>
<keyword evidence="1" id="KW-0472">Membrane</keyword>
<evidence type="ECO:0000313" key="2">
    <source>
        <dbReference type="EMBL" id="RPB31622.1"/>
    </source>
</evidence>
<feature type="transmembrane region" description="Helical" evidence="1">
    <location>
        <begin position="140"/>
        <end position="159"/>
    </location>
</feature>
<evidence type="ECO:0000256" key="1">
    <source>
        <dbReference type="SAM" id="Phobius"/>
    </source>
</evidence>
<keyword evidence="1" id="KW-1133">Transmembrane helix</keyword>
<protein>
    <recommendedName>
        <fullName evidence="4">DUF3592 domain-containing protein</fullName>
    </recommendedName>
</protein>